<evidence type="ECO:0000313" key="3">
    <source>
        <dbReference type="Proteomes" id="UP000001880"/>
    </source>
</evidence>
<name>D0LQB3_HALO1</name>
<dbReference type="InterPro" id="IPR021457">
    <property type="entry name" value="DUF3108"/>
</dbReference>
<dbReference type="AlphaFoldDB" id="D0LQB3"/>
<dbReference type="PROSITE" id="PS51257">
    <property type="entry name" value="PROKAR_LIPOPROTEIN"/>
    <property type="match status" value="1"/>
</dbReference>
<accession>D0LQB3</accession>
<feature type="signal peptide" evidence="1">
    <location>
        <begin position="1"/>
        <end position="26"/>
    </location>
</feature>
<evidence type="ECO:0000313" key="2">
    <source>
        <dbReference type="EMBL" id="ACY18922.1"/>
    </source>
</evidence>
<organism evidence="2 3">
    <name type="scientific">Haliangium ochraceum (strain DSM 14365 / JCM 11303 / SMP-2)</name>
    <dbReference type="NCBI Taxonomy" id="502025"/>
    <lineage>
        <taxon>Bacteria</taxon>
        <taxon>Pseudomonadati</taxon>
        <taxon>Myxococcota</taxon>
        <taxon>Polyangia</taxon>
        <taxon>Haliangiales</taxon>
        <taxon>Kofleriaceae</taxon>
        <taxon>Haliangium</taxon>
    </lineage>
</organism>
<evidence type="ECO:0000256" key="1">
    <source>
        <dbReference type="SAM" id="SignalP"/>
    </source>
</evidence>
<gene>
    <name evidence="2" type="ordered locus">Hoch_6453</name>
</gene>
<evidence type="ECO:0008006" key="4">
    <source>
        <dbReference type="Google" id="ProtNLM"/>
    </source>
</evidence>
<reference evidence="2 3" key="1">
    <citation type="journal article" date="2010" name="Stand. Genomic Sci.">
        <title>Complete genome sequence of Haliangium ochraceum type strain (SMP-2).</title>
        <authorList>
            <consortium name="US DOE Joint Genome Institute (JGI-PGF)"/>
            <person name="Ivanova N."/>
            <person name="Daum C."/>
            <person name="Lang E."/>
            <person name="Abt B."/>
            <person name="Kopitz M."/>
            <person name="Saunders E."/>
            <person name="Lapidus A."/>
            <person name="Lucas S."/>
            <person name="Glavina Del Rio T."/>
            <person name="Nolan M."/>
            <person name="Tice H."/>
            <person name="Copeland A."/>
            <person name="Cheng J.F."/>
            <person name="Chen F."/>
            <person name="Bruce D."/>
            <person name="Goodwin L."/>
            <person name="Pitluck S."/>
            <person name="Mavromatis K."/>
            <person name="Pati A."/>
            <person name="Mikhailova N."/>
            <person name="Chen A."/>
            <person name="Palaniappan K."/>
            <person name="Land M."/>
            <person name="Hauser L."/>
            <person name="Chang Y.J."/>
            <person name="Jeffries C.D."/>
            <person name="Detter J.C."/>
            <person name="Brettin T."/>
            <person name="Rohde M."/>
            <person name="Goker M."/>
            <person name="Bristow J."/>
            <person name="Markowitz V."/>
            <person name="Eisen J.A."/>
            <person name="Hugenholtz P."/>
            <person name="Kyrpides N.C."/>
            <person name="Klenk H.P."/>
        </authorList>
    </citation>
    <scope>NUCLEOTIDE SEQUENCE [LARGE SCALE GENOMIC DNA]</scope>
    <source>
        <strain evidence="3">DSM 14365 / CIP 107738 / JCM 11303 / AJ 13395 / SMP-2</strain>
    </source>
</reference>
<proteinExistence type="predicted"/>
<dbReference type="KEGG" id="hoh:Hoch_6453"/>
<dbReference type="OrthoDB" id="5379362at2"/>
<dbReference type="EMBL" id="CP001804">
    <property type="protein sequence ID" value="ACY18922.1"/>
    <property type="molecule type" value="Genomic_DNA"/>
</dbReference>
<dbReference type="Pfam" id="PF11306">
    <property type="entry name" value="DUF3108"/>
    <property type="match status" value="1"/>
</dbReference>
<dbReference type="HOGENOM" id="CLU_899464_0_0_7"/>
<protein>
    <recommendedName>
        <fullName evidence="4">DUF3108 domain-containing protein</fullName>
    </recommendedName>
</protein>
<keyword evidence="1" id="KW-0732">Signal</keyword>
<dbReference type="eggNOG" id="ENOG502ZI6A">
    <property type="taxonomic scope" value="Bacteria"/>
</dbReference>
<dbReference type="Proteomes" id="UP000001880">
    <property type="component" value="Chromosome"/>
</dbReference>
<keyword evidence="3" id="KW-1185">Reference proteome</keyword>
<feature type="chain" id="PRO_5003010343" description="DUF3108 domain-containing protein" evidence="1">
    <location>
        <begin position="27"/>
        <end position="309"/>
    </location>
</feature>
<sequence>MRPAECWVLSAGIAALLGACGGSAPATPRASEPSVKAASSTSERLVSMAGLKPYFVAGETFSFELSFQGILTGRAGIAVGEPGQVEGREVLIVRSAFETAGAVKFLKNMRDNIDTQIDWLSGAPITHSAHAENDESTASAQTRFEGDTTVIVYERSDKPTLTIQVVLPEGETMYELHSLLGMLRAWEPDAGDRVVFYSVSGRRVWRTEMHFAGSETMRTPMGLYAALHFEGVSRRLKPDTLAVDENKDPRRIGLWISDDIKRMPLRFIAYTEYGEFQADLVDYRQPEAQLSRSPLLSQRNSLAATLRAR</sequence>
<dbReference type="STRING" id="502025.Hoch_6453"/>